<dbReference type="Proteomes" id="UP000028135">
    <property type="component" value="Unassembled WGS sequence"/>
</dbReference>
<gene>
    <name evidence="1" type="ORF">AL00_09505</name>
</gene>
<evidence type="ECO:0000313" key="1">
    <source>
        <dbReference type="EMBL" id="KER36698.1"/>
    </source>
</evidence>
<dbReference type="EMBL" id="JANF02000048">
    <property type="protein sequence ID" value="KER36698.1"/>
    <property type="molecule type" value="Genomic_DNA"/>
</dbReference>
<evidence type="ECO:0000313" key="2">
    <source>
        <dbReference type="Proteomes" id="UP000028135"/>
    </source>
</evidence>
<name>A0A8E1C390_9SPHN</name>
<dbReference type="RefSeq" id="WP_029986783.1">
    <property type="nucleotide sequence ID" value="NZ_JANF02000048.1"/>
</dbReference>
<comment type="caution">
    <text evidence="1">The sequence shown here is derived from an EMBL/GenBank/DDBJ whole genome shotgun (WGS) entry which is preliminary data.</text>
</comment>
<sequence length="150" mass="16602">MSRESIPVISCDRCRLRVEVREEGQDNGWGRAWAKAPNADPARPMPRCIGGETSQADLCPACIDELFVWWTSPPERAGAEEIVARVRKKPSRRRLADIIDRALREQATESLDAVREQPTSILSGEIVPGALAGIEMRANRVARQIGGEID</sequence>
<proteinExistence type="predicted"/>
<reference evidence="1 2" key="1">
    <citation type="submission" date="2014-05" db="EMBL/GenBank/DDBJ databases">
        <title>Genome Announcement of Sphingobium lucknowense F2.</title>
        <authorList>
            <person name="Lal R."/>
            <person name="Negi V."/>
            <person name="Lata P."/>
            <person name="Sangwan N."/>
            <person name="Gupta S.K."/>
            <person name="Rao D.L.N."/>
            <person name="Das S."/>
        </authorList>
    </citation>
    <scope>NUCLEOTIDE SEQUENCE [LARGE SCALE GENOMIC DNA]</scope>
    <source>
        <strain evidence="1 2">F2</strain>
    </source>
</reference>
<accession>A0A8E1C390</accession>
<protein>
    <submittedName>
        <fullName evidence="1">Uncharacterized protein</fullName>
    </submittedName>
</protein>
<organism evidence="1 2">
    <name type="scientific">Sphingobium indicum F2</name>
    <dbReference type="NCBI Taxonomy" id="1450518"/>
    <lineage>
        <taxon>Bacteria</taxon>
        <taxon>Pseudomonadati</taxon>
        <taxon>Pseudomonadota</taxon>
        <taxon>Alphaproteobacteria</taxon>
        <taxon>Sphingomonadales</taxon>
        <taxon>Sphingomonadaceae</taxon>
        <taxon>Sphingobium</taxon>
    </lineage>
</organism>
<dbReference type="AlphaFoldDB" id="A0A8E1C390"/>